<dbReference type="HOGENOM" id="CLU_517819_0_0_1"/>
<feature type="region of interest" description="Disordered" evidence="1">
    <location>
        <begin position="518"/>
        <end position="636"/>
    </location>
</feature>
<dbReference type="VEuPathDB" id="FungiDB:MGG_17713"/>
<feature type="compositionally biased region" description="Low complexity" evidence="1">
    <location>
        <begin position="578"/>
        <end position="590"/>
    </location>
</feature>
<dbReference type="GeneID" id="12986249"/>
<feature type="compositionally biased region" description="Polar residues" evidence="1">
    <location>
        <begin position="126"/>
        <end position="135"/>
    </location>
</feature>
<reference key="2">
    <citation type="submission" date="2011-05" db="EMBL/GenBank/DDBJ databases">
        <title>The Genome Sequence of Magnaporthe oryzae 70-15.</title>
        <authorList>
            <consortium name="The Broad Institute Genome Sequencing Platform"/>
            <person name="Ma L.-J."/>
            <person name="Dead R."/>
            <person name="Young S.K."/>
            <person name="Zeng Q."/>
            <person name="Gargeya S."/>
            <person name="Fitzgerald M."/>
            <person name="Haas B."/>
            <person name="Abouelleil A."/>
            <person name="Alvarado L."/>
            <person name="Arachchi H.M."/>
            <person name="Berlin A."/>
            <person name="Brown A."/>
            <person name="Chapman S.B."/>
            <person name="Chen Z."/>
            <person name="Dunbar C."/>
            <person name="Freedman E."/>
            <person name="Gearin G."/>
            <person name="Gellesch M."/>
            <person name="Goldberg J."/>
            <person name="Griggs A."/>
            <person name="Gujja S."/>
            <person name="Heiman D."/>
            <person name="Howarth C."/>
            <person name="Larson L."/>
            <person name="Lui A."/>
            <person name="MacDonald P.J.P."/>
            <person name="Mehta T."/>
            <person name="Montmayeur A."/>
            <person name="Murphy C."/>
            <person name="Neiman D."/>
            <person name="Pearson M."/>
            <person name="Priest M."/>
            <person name="Roberts A."/>
            <person name="Saif S."/>
            <person name="Shea T."/>
            <person name="Shenoy N."/>
            <person name="Sisk P."/>
            <person name="Stolte C."/>
            <person name="Sykes S."/>
            <person name="Yandava C."/>
            <person name="Wortman J."/>
            <person name="Nusbaum C."/>
            <person name="Birren B."/>
        </authorList>
    </citation>
    <scope>NUCLEOTIDE SEQUENCE</scope>
    <source>
        <strain>70-15</strain>
    </source>
</reference>
<feature type="region of interest" description="Disordered" evidence="1">
    <location>
        <begin position="417"/>
        <end position="505"/>
    </location>
</feature>
<keyword evidence="3" id="KW-1185">Reference proteome</keyword>
<feature type="region of interest" description="Disordered" evidence="1">
    <location>
        <begin position="94"/>
        <end position="147"/>
    </location>
</feature>
<dbReference type="RefSeq" id="XP_003719866.1">
    <property type="nucleotide sequence ID" value="XM_003719818.1"/>
</dbReference>
<evidence type="ECO:0000256" key="1">
    <source>
        <dbReference type="SAM" id="MobiDB-lite"/>
    </source>
</evidence>
<dbReference type="EMBL" id="CM001236">
    <property type="protein sequence ID" value="EHA47499.1"/>
    <property type="molecule type" value="Genomic_DNA"/>
</dbReference>
<dbReference type="STRING" id="242507.G4NGY9"/>
<dbReference type="OrthoDB" id="5227090at2759"/>
<feature type="region of interest" description="Disordered" evidence="1">
    <location>
        <begin position="379"/>
        <end position="398"/>
    </location>
</feature>
<gene>
    <name evidence="2" type="ORF">MGG_17713</name>
</gene>
<proteinExistence type="predicted"/>
<feature type="region of interest" description="Disordered" evidence="1">
    <location>
        <begin position="302"/>
        <end position="323"/>
    </location>
</feature>
<feature type="compositionally biased region" description="Polar residues" evidence="1">
    <location>
        <begin position="566"/>
        <end position="577"/>
    </location>
</feature>
<accession>G4NGY9</accession>
<dbReference type="InParanoid" id="G4NGY9"/>
<organism evidence="2 3">
    <name type="scientific">Pyricularia oryzae (strain 70-15 / ATCC MYA-4617 / FGSC 8958)</name>
    <name type="common">Rice blast fungus</name>
    <name type="synonym">Magnaporthe oryzae</name>
    <dbReference type="NCBI Taxonomy" id="242507"/>
    <lineage>
        <taxon>Eukaryota</taxon>
        <taxon>Fungi</taxon>
        <taxon>Dikarya</taxon>
        <taxon>Ascomycota</taxon>
        <taxon>Pezizomycotina</taxon>
        <taxon>Sordariomycetes</taxon>
        <taxon>Sordariomycetidae</taxon>
        <taxon>Magnaporthales</taxon>
        <taxon>Pyriculariaceae</taxon>
        <taxon>Pyricularia</taxon>
    </lineage>
</organism>
<dbReference type="Proteomes" id="UP000009058">
    <property type="component" value="Chromosome 6"/>
</dbReference>
<dbReference type="KEGG" id="mgr:MGG_17713"/>
<feature type="region of interest" description="Disordered" evidence="1">
    <location>
        <begin position="338"/>
        <end position="362"/>
    </location>
</feature>
<feature type="compositionally biased region" description="Polar residues" evidence="1">
    <location>
        <begin position="417"/>
        <end position="444"/>
    </location>
</feature>
<protein>
    <submittedName>
        <fullName evidence="2">Uncharacterized protein</fullName>
    </submittedName>
</protein>
<name>G4NGY9_PYRO7</name>
<reference evidence="2 3" key="1">
    <citation type="journal article" date="2005" name="Nature">
        <title>The genome sequence of the rice blast fungus Magnaporthe grisea.</title>
        <authorList>
            <person name="Dean R.A."/>
            <person name="Talbot N.J."/>
            <person name="Ebbole D.J."/>
            <person name="Farman M.L."/>
            <person name="Mitchell T.K."/>
            <person name="Orbach M.J."/>
            <person name="Thon M."/>
            <person name="Kulkarni R."/>
            <person name="Xu J.R."/>
            <person name="Pan H."/>
            <person name="Read N.D."/>
            <person name="Lee Y.H."/>
            <person name="Carbone I."/>
            <person name="Brown D."/>
            <person name="Oh Y.Y."/>
            <person name="Donofrio N."/>
            <person name="Jeong J.S."/>
            <person name="Soanes D.M."/>
            <person name="Djonovic S."/>
            <person name="Kolomiets E."/>
            <person name="Rehmeyer C."/>
            <person name="Li W."/>
            <person name="Harding M."/>
            <person name="Kim S."/>
            <person name="Lebrun M.H."/>
            <person name="Bohnert H."/>
            <person name="Coughlan S."/>
            <person name="Butler J."/>
            <person name="Calvo S."/>
            <person name="Ma L.J."/>
            <person name="Nicol R."/>
            <person name="Purcell S."/>
            <person name="Nusbaum C."/>
            <person name="Galagan J.E."/>
            <person name="Birren B.W."/>
        </authorList>
    </citation>
    <scope>NUCLEOTIDE SEQUENCE [LARGE SCALE GENOMIC DNA]</scope>
    <source>
        <strain evidence="3">70-15 / ATCC MYA-4617 / FGSC 8958</strain>
    </source>
</reference>
<sequence length="636" mass="65057">MNQTHIDWAARHNIHQFNPNNTTWFDLPRYIVKQPLELVATKTSINMADLNTGSRNIVREEHEDLPTPNVPGAFPGESNKSSSALSANIVVPQTQPVISGEPAHLGRDTASPRSATHPGQDAPIVTSINDQSPSAYTAHASHPTGGIQPSLKKVDDEMLASAAEEQVLEQVACPIEARPADKQAKVDAIHDNKDTVTAGELAQEIAASATSAAAAAAKAAQEAAAWATNKAVENYPAARDTTLDAAAAAGETTQSAVQNAASALPDSVKNALGTTTTAATGNADANPPLEKVAPGVPAAVQASLERAGESPEAAANPEAVQDKQTLESQLLTIAKAAGVDTEEEQNALKGTPPSTTSDIPAHKGAGTVAAVGALAGGAAAVSHHQQKPSQPNMPQRAESTDYVKILGTETIRHQIHASDNSTPGQSGTPTHPLSQSQNAGNASGTGVGAVQRSPAHGGGPAGGAPEHRSAVAAPGHLGSQAHDDMPASLQAKQRHDSSPSTIQSNAAAISSAAAAGGIGHGLSTFSHRAEEPTQNQPHSEHPRSTGTAAQAPGHGIPTRRQPSPPSYGQSQDSAQNYSLSSGADSGISSGRQYTNPHSGVDSRISGRNEEQPINVEYNKLGSGTVSGVADPHSNTK</sequence>
<evidence type="ECO:0000313" key="3">
    <source>
        <dbReference type="Proteomes" id="UP000009058"/>
    </source>
</evidence>
<dbReference type="eggNOG" id="ENOG502RMFT">
    <property type="taxonomic scope" value="Eukaryota"/>
</dbReference>
<dbReference type="AlphaFoldDB" id="G4NGY9"/>
<evidence type="ECO:0000313" key="2">
    <source>
        <dbReference type="EMBL" id="EHA47499.1"/>
    </source>
</evidence>
<dbReference type="OMA" id="TETIRHQ"/>